<dbReference type="RefSeq" id="WP_126824501.1">
    <property type="nucleotide sequence ID" value="NZ_JBHLWU010000002.1"/>
</dbReference>
<protein>
    <submittedName>
        <fullName evidence="1">Uncharacterized protein</fullName>
    </submittedName>
</protein>
<organism evidence="1 2">
    <name type="scientific">Vagococcus entomophilus</name>
    <dbReference type="NCBI Taxonomy" id="1160095"/>
    <lineage>
        <taxon>Bacteria</taxon>
        <taxon>Bacillati</taxon>
        <taxon>Bacillota</taxon>
        <taxon>Bacilli</taxon>
        <taxon>Lactobacillales</taxon>
        <taxon>Enterococcaceae</taxon>
        <taxon>Vagococcus</taxon>
    </lineage>
</organism>
<comment type="caution">
    <text evidence="1">The sequence shown here is derived from an EMBL/GenBank/DDBJ whole genome shotgun (WGS) entry which is preliminary data.</text>
</comment>
<dbReference type="EMBL" id="NGJZ01000002">
    <property type="protein sequence ID" value="RSU07071.1"/>
    <property type="molecule type" value="Genomic_DNA"/>
</dbReference>
<evidence type="ECO:0000313" key="1">
    <source>
        <dbReference type="EMBL" id="RSU07071.1"/>
    </source>
</evidence>
<reference evidence="1 2" key="1">
    <citation type="submission" date="2017-05" db="EMBL/GenBank/DDBJ databases">
        <title>Vagococcus spp. assemblies.</title>
        <authorList>
            <person name="Gulvik C.A."/>
        </authorList>
    </citation>
    <scope>NUCLEOTIDE SEQUENCE [LARGE SCALE GENOMIC DNA]</scope>
    <source>
        <strain evidence="1 2">DSM 24756</strain>
    </source>
</reference>
<dbReference type="Proteomes" id="UP000288669">
    <property type="component" value="Unassembled WGS sequence"/>
</dbReference>
<sequence>MQLLKKIEGKEAIQKVKKLNQFVIKIPQGCKKILLRLGDQEDSRYCRSYTFIDRETLAAGEKNIWCNLTHQVERFLISKQGKEHYLIELPHSLLVQEVFMV</sequence>
<evidence type="ECO:0000313" key="2">
    <source>
        <dbReference type="Proteomes" id="UP000288669"/>
    </source>
</evidence>
<keyword evidence="2" id="KW-1185">Reference proteome</keyword>
<dbReference type="AlphaFoldDB" id="A0A430AGP3"/>
<accession>A0A430AGP3</accession>
<name>A0A430AGP3_9ENTE</name>
<proteinExistence type="predicted"/>
<gene>
    <name evidence="1" type="ORF">CBF30_07380</name>
</gene>